<name>A0A067T0P8_GALM3</name>
<dbReference type="Proteomes" id="UP000027222">
    <property type="component" value="Unassembled WGS sequence"/>
</dbReference>
<accession>A0A067T0P8</accession>
<protein>
    <submittedName>
        <fullName evidence="1">Uncharacterized protein</fullName>
    </submittedName>
</protein>
<sequence>MAKIPRNPVTGRVDLPDIVKYMEQNPSAMAEFMSDYDKSGAGIPKVDLTTYDYNALASTIVHESLWVIQLESMGFVDKNGSPIDPHKAHSSSGVQPTFMIYCYDDKGKYRVMDETVGLPNSKTVLESIQRAIAEPILPLKPCLPWLLLVSVKLQQHGAVLKPFLDSLPAPLNWRFETPEEAEGVLEGVHTLNEQGVREFMALAVKAKTTGNQAFTKKDRKAALDAYGEALGHIIELLSQKPDPDDEAKAVRLRAICYANRAATYLMPGEGSDFKKALQDGKASEEVDPSYSKAQATASDMLGNTDGALDAIARALRRKDLENDVGLVDRLVELITGGKGFPKDEADFKNWMLDVLINDRKSSERLSGIKGEWSRRCDAQFAKWNKK</sequence>
<dbReference type="SUPFAM" id="SSF48452">
    <property type="entry name" value="TPR-like"/>
    <property type="match status" value="1"/>
</dbReference>
<evidence type="ECO:0000313" key="2">
    <source>
        <dbReference type="Proteomes" id="UP000027222"/>
    </source>
</evidence>
<organism evidence="1 2">
    <name type="scientific">Galerina marginata (strain CBS 339.88)</name>
    <dbReference type="NCBI Taxonomy" id="685588"/>
    <lineage>
        <taxon>Eukaryota</taxon>
        <taxon>Fungi</taxon>
        <taxon>Dikarya</taxon>
        <taxon>Basidiomycota</taxon>
        <taxon>Agaricomycotina</taxon>
        <taxon>Agaricomycetes</taxon>
        <taxon>Agaricomycetidae</taxon>
        <taxon>Agaricales</taxon>
        <taxon>Agaricineae</taxon>
        <taxon>Strophariaceae</taxon>
        <taxon>Galerina</taxon>
    </lineage>
</organism>
<dbReference type="STRING" id="685588.A0A067T0P8"/>
<dbReference type="EMBL" id="KL142385">
    <property type="protein sequence ID" value="KDR73474.1"/>
    <property type="molecule type" value="Genomic_DNA"/>
</dbReference>
<dbReference type="AlphaFoldDB" id="A0A067T0P8"/>
<keyword evidence="2" id="KW-1185">Reference proteome</keyword>
<dbReference type="HOGENOM" id="CLU_058859_0_0_1"/>
<reference evidence="2" key="1">
    <citation type="journal article" date="2014" name="Proc. Natl. Acad. Sci. U.S.A.">
        <title>Extensive sampling of basidiomycete genomes demonstrates inadequacy of the white-rot/brown-rot paradigm for wood decay fungi.</title>
        <authorList>
            <person name="Riley R."/>
            <person name="Salamov A.A."/>
            <person name="Brown D.W."/>
            <person name="Nagy L.G."/>
            <person name="Floudas D."/>
            <person name="Held B.W."/>
            <person name="Levasseur A."/>
            <person name="Lombard V."/>
            <person name="Morin E."/>
            <person name="Otillar R."/>
            <person name="Lindquist E.A."/>
            <person name="Sun H."/>
            <person name="LaButti K.M."/>
            <person name="Schmutz J."/>
            <person name="Jabbour D."/>
            <person name="Luo H."/>
            <person name="Baker S.E."/>
            <person name="Pisabarro A.G."/>
            <person name="Walton J.D."/>
            <person name="Blanchette R.A."/>
            <person name="Henrissat B."/>
            <person name="Martin F."/>
            <person name="Cullen D."/>
            <person name="Hibbett D.S."/>
            <person name="Grigoriev I.V."/>
        </authorList>
    </citation>
    <scope>NUCLEOTIDE SEQUENCE [LARGE SCALE GENOMIC DNA]</scope>
    <source>
        <strain evidence="2">CBS 339.88</strain>
    </source>
</reference>
<dbReference type="OrthoDB" id="2942533at2759"/>
<proteinExistence type="predicted"/>
<dbReference type="InterPro" id="IPR011990">
    <property type="entry name" value="TPR-like_helical_dom_sf"/>
</dbReference>
<evidence type="ECO:0000313" key="1">
    <source>
        <dbReference type="EMBL" id="KDR73474.1"/>
    </source>
</evidence>
<gene>
    <name evidence="1" type="ORF">GALMADRAFT_612005</name>
</gene>
<dbReference type="Gene3D" id="1.25.40.10">
    <property type="entry name" value="Tetratricopeptide repeat domain"/>
    <property type="match status" value="1"/>
</dbReference>